<accession>A0A9Q9EQP5</accession>
<gene>
    <name evidence="1" type="ORF">Slin15195_G123280</name>
</gene>
<name>A0A9Q9EQP5_9PEZI</name>
<dbReference type="OrthoDB" id="5140754at2759"/>
<evidence type="ECO:0000313" key="1">
    <source>
        <dbReference type="EMBL" id="USW59009.1"/>
    </source>
</evidence>
<protein>
    <submittedName>
        <fullName evidence="1">Uncharacterized protein</fullName>
    </submittedName>
</protein>
<reference evidence="1" key="1">
    <citation type="submission" date="2022-06" db="EMBL/GenBank/DDBJ databases">
        <title>Complete genome sequences of two strains of the flax pathogen Septoria linicola.</title>
        <authorList>
            <person name="Lapalu N."/>
            <person name="Simon A."/>
            <person name="Demenou B."/>
            <person name="Paumier D."/>
            <person name="Guillot M.-P."/>
            <person name="Gout L."/>
            <person name="Valade R."/>
        </authorList>
    </citation>
    <scope>NUCLEOTIDE SEQUENCE</scope>
    <source>
        <strain evidence="1">SE15195</strain>
    </source>
</reference>
<dbReference type="Proteomes" id="UP001056384">
    <property type="component" value="Chromosome 12"/>
</dbReference>
<sequence>MATLKTAISDLETQELKRIEFWPSMPSLDPEELPKRRIERLEDGYGIRLEHPPDPSITCIGDFLSDGRREYLVRSCRLDGIVHGEVDLEARQAWIERTEEQIRTAERMVVQLDGLPAELKYLMTLGRGICGNGLPQYRSFGELHQLKFLTDIDGEEAEGEESSSSGCVTVSRTDEEISQGHLSDISQEWDDHVVALAVLIGNGGFAAYCRKLEDSNDANRWR</sequence>
<proteinExistence type="predicted"/>
<evidence type="ECO:0000313" key="2">
    <source>
        <dbReference type="Proteomes" id="UP001056384"/>
    </source>
</evidence>
<dbReference type="EMBL" id="CP099429">
    <property type="protein sequence ID" value="USW59009.1"/>
    <property type="molecule type" value="Genomic_DNA"/>
</dbReference>
<keyword evidence="2" id="KW-1185">Reference proteome</keyword>
<organism evidence="1 2">
    <name type="scientific">Septoria linicola</name>
    <dbReference type="NCBI Taxonomy" id="215465"/>
    <lineage>
        <taxon>Eukaryota</taxon>
        <taxon>Fungi</taxon>
        <taxon>Dikarya</taxon>
        <taxon>Ascomycota</taxon>
        <taxon>Pezizomycotina</taxon>
        <taxon>Dothideomycetes</taxon>
        <taxon>Dothideomycetidae</taxon>
        <taxon>Mycosphaerellales</taxon>
        <taxon>Mycosphaerellaceae</taxon>
        <taxon>Septoria</taxon>
    </lineage>
</organism>
<dbReference type="AlphaFoldDB" id="A0A9Q9EQP5"/>